<comment type="similarity">
    <text evidence="1">Belongs to the MLP family.</text>
</comment>
<proteinExistence type="inferred from homology"/>
<dbReference type="CDD" id="cd07816">
    <property type="entry name" value="Bet_v1-like"/>
    <property type="match status" value="1"/>
</dbReference>
<protein>
    <submittedName>
        <fullName evidence="3">Major latex protein, putative</fullName>
    </submittedName>
</protein>
<evidence type="ECO:0000313" key="3">
    <source>
        <dbReference type="EMBL" id="EEF37413.1"/>
    </source>
</evidence>
<name>B9SFZ7_RICCO</name>
<dbReference type="Gene3D" id="3.30.530.20">
    <property type="match status" value="1"/>
</dbReference>
<sequence length="152" mass="17523">MADDMKGQLEVEVEIKSSAEKFFNFWKVQPHQVPNHTPSNIQAVHVHEGDWETPGSIRIWHYTVEGKPGKLKERAELDEENKIVKLIGLEGDVFEHYKVYNPIWHPKPKNEGSLVTVAIEYEKRNSSVPVPQIYVDFMVNMTKEIDEALVKA</sequence>
<accession>B9SFZ7</accession>
<dbReference type="InParanoid" id="B9SFZ7"/>
<dbReference type="InterPro" id="IPR023393">
    <property type="entry name" value="START-like_dom_sf"/>
</dbReference>
<dbReference type="KEGG" id="rcu:8286422"/>
<dbReference type="OrthoDB" id="1501595at2759"/>
<dbReference type="PANTHER" id="PTHR31338:SF20">
    <property type="entry name" value="BET V I_MAJOR LATEX PROTEIN DOMAIN-CONTAINING PROTEIN"/>
    <property type="match status" value="1"/>
</dbReference>
<dbReference type="eggNOG" id="ENOG502S36X">
    <property type="taxonomic scope" value="Eukaryota"/>
</dbReference>
<dbReference type="SUPFAM" id="SSF55961">
    <property type="entry name" value="Bet v1-like"/>
    <property type="match status" value="1"/>
</dbReference>
<dbReference type="GO" id="GO:0006952">
    <property type="term" value="P:defense response"/>
    <property type="evidence" value="ECO:0007669"/>
    <property type="project" value="InterPro"/>
</dbReference>
<dbReference type="EMBL" id="EQ973948">
    <property type="protein sequence ID" value="EEF37413.1"/>
    <property type="molecule type" value="Genomic_DNA"/>
</dbReference>
<dbReference type="OMA" id="PEPIEFM"/>
<dbReference type="PANTHER" id="PTHR31338">
    <property type="entry name" value="POLYKETIDE CYCLASE/DEHYDRASE AND LIPID TRANSPORT SUPERFAMILY PROTEIN"/>
    <property type="match status" value="1"/>
</dbReference>
<dbReference type="InterPro" id="IPR052006">
    <property type="entry name" value="MLP-like"/>
</dbReference>
<dbReference type="FunCoup" id="B9SFZ7">
    <property type="interactions" value="412"/>
</dbReference>
<gene>
    <name evidence="3" type="ORF">RCOM_1153040</name>
</gene>
<evidence type="ECO:0000259" key="2">
    <source>
        <dbReference type="SMART" id="SM01037"/>
    </source>
</evidence>
<reference evidence="4" key="1">
    <citation type="journal article" date="2010" name="Nat. Biotechnol.">
        <title>Draft genome sequence of the oilseed species Ricinus communis.</title>
        <authorList>
            <person name="Chan A.P."/>
            <person name="Crabtree J."/>
            <person name="Zhao Q."/>
            <person name="Lorenzi H."/>
            <person name="Orvis J."/>
            <person name="Puiu D."/>
            <person name="Melake-Berhan A."/>
            <person name="Jones K.M."/>
            <person name="Redman J."/>
            <person name="Chen G."/>
            <person name="Cahoon E.B."/>
            <person name="Gedil M."/>
            <person name="Stanke M."/>
            <person name="Haas B.J."/>
            <person name="Wortman J.R."/>
            <person name="Fraser-Liggett C.M."/>
            <person name="Ravel J."/>
            <person name="Rabinowicz P.D."/>
        </authorList>
    </citation>
    <scope>NUCLEOTIDE SEQUENCE [LARGE SCALE GENOMIC DNA]</scope>
    <source>
        <strain evidence="4">cv. Hale</strain>
    </source>
</reference>
<dbReference type="AlphaFoldDB" id="B9SFZ7"/>
<dbReference type="InterPro" id="IPR000916">
    <property type="entry name" value="Bet_v_I/MLP"/>
</dbReference>
<dbReference type="SMART" id="SM01037">
    <property type="entry name" value="Bet_v_1"/>
    <property type="match status" value="1"/>
</dbReference>
<evidence type="ECO:0000256" key="1">
    <source>
        <dbReference type="ARBA" id="ARBA00038242"/>
    </source>
</evidence>
<evidence type="ECO:0000313" key="4">
    <source>
        <dbReference type="Proteomes" id="UP000008311"/>
    </source>
</evidence>
<feature type="domain" description="Bet v I/Major latex protein" evidence="2">
    <location>
        <begin position="4"/>
        <end position="152"/>
    </location>
</feature>
<keyword evidence="4" id="KW-1185">Reference proteome</keyword>
<dbReference type="STRING" id="3988.B9SFZ7"/>
<organism evidence="3 4">
    <name type="scientific">Ricinus communis</name>
    <name type="common">Castor bean</name>
    <dbReference type="NCBI Taxonomy" id="3988"/>
    <lineage>
        <taxon>Eukaryota</taxon>
        <taxon>Viridiplantae</taxon>
        <taxon>Streptophyta</taxon>
        <taxon>Embryophyta</taxon>
        <taxon>Tracheophyta</taxon>
        <taxon>Spermatophyta</taxon>
        <taxon>Magnoliopsida</taxon>
        <taxon>eudicotyledons</taxon>
        <taxon>Gunneridae</taxon>
        <taxon>Pentapetalae</taxon>
        <taxon>rosids</taxon>
        <taxon>fabids</taxon>
        <taxon>Malpighiales</taxon>
        <taxon>Euphorbiaceae</taxon>
        <taxon>Acalyphoideae</taxon>
        <taxon>Acalypheae</taxon>
        <taxon>Ricinus</taxon>
    </lineage>
</organism>
<dbReference type="Proteomes" id="UP000008311">
    <property type="component" value="Unassembled WGS sequence"/>
</dbReference>
<dbReference type="Pfam" id="PF00407">
    <property type="entry name" value="Bet_v_1"/>
    <property type="match status" value="1"/>
</dbReference>